<organism evidence="7 8">
    <name type="scientific">Psychrobacter alimentarius</name>
    <dbReference type="NCBI Taxonomy" id="261164"/>
    <lineage>
        <taxon>Bacteria</taxon>
        <taxon>Pseudomonadati</taxon>
        <taxon>Pseudomonadota</taxon>
        <taxon>Gammaproteobacteria</taxon>
        <taxon>Moraxellales</taxon>
        <taxon>Moraxellaceae</taxon>
        <taxon>Psychrobacter</taxon>
    </lineage>
</organism>
<dbReference type="Proteomes" id="UP000076104">
    <property type="component" value="Chromosome"/>
</dbReference>
<keyword evidence="4 5" id="KW-0732">Signal</keyword>
<dbReference type="Gene3D" id="3.40.190.10">
    <property type="entry name" value="Periplasmic binding protein-like II"/>
    <property type="match status" value="1"/>
</dbReference>
<dbReference type="PIRSF" id="PIRSF002741">
    <property type="entry name" value="MppA"/>
    <property type="match status" value="1"/>
</dbReference>
<evidence type="ECO:0000259" key="6">
    <source>
        <dbReference type="Pfam" id="PF00496"/>
    </source>
</evidence>
<evidence type="ECO:0000313" key="8">
    <source>
        <dbReference type="Proteomes" id="UP000076104"/>
    </source>
</evidence>
<comment type="similarity">
    <text evidence="2">Belongs to the bacterial solute-binding protein 5 family.</text>
</comment>
<dbReference type="PANTHER" id="PTHR30290:SF10">
    <property type="entry name" value="PERIPLASMIC OLIGOPEPTIDE-BINDING PROTEIN-RELATED"/>
    <property type="match status" value="1"/>
</dbReference>
<feature type="chain" id="PRO_5046845110" evidence="5">
    <location>
        <begin position="33"/>
        <end position="557"/>
    </location>
</feature>
<dbReference type="InterPro" id="IPR000914">
    <property type="entry name" value="SBP_5_dom"/>
</dbReference>
<evidence type="ECO:0000313" key="7">
    <source>
        <dbReference type="EMBL" id="AMT95666.1"/>
    </source>
</evidence>
<dbReference type="EMBL" id="CP014945">
    <property type="protein sequence ID" value="AMT95666.1"/>
    <property type="molecule type" value="Genomic_DNA"/>
</dbReference>
<keyword evidence="3" id="KW-0813">Transport</keyword>
<evidence type="ECO:0000256" key="4">
    <source>
        <dbReference type="ARBA" id="ARBA00022729"/>
    </source>
</evidence>
<dbReference type="InterPro" id="IPR039424">
    <property type="entry name" value="SBP_5"/>
</dbReference>
<name>A0ABM5ZUC5_9GAMM</name>
<dbReference type="Gene3D" id="3.10.105.10">
    <property type="entry name" value="Dipeptide-binding Protein, Domain 3"/>
    <property type="match status" value="1"/>
</dbReference>
<dbReference type="InterPro" id="IPR030678">
    <property type="entry name" value="Peptide/Ni-bd"/>
</dbReference>
<proteinExistence type="inferred from homology"/>
<feature type="domain" description="Solute-binding protein family 5" evidence="6">
    <location>
        <begin position="95"/>
        <end position="475"/>
    </location>
</feature>
<keyword evidence="8" id="KW-1185">Reference proteome</keyword>
<sequence length="557" mass="61908">MMRPSNHLLTSVFLPTSLVLAMFMTGCSNNSASDGTASQSSNIDPNVLADTQELVVNNAAEPESLDPHKVSGVPEAGIDRQMFEGLTNTDADGKTIPGMATSWESSDNKVWTFKLRDAKWSNGDPVTAEDFVYSLRRLVDPNTASPYSSYLVDAKIVGAEQIVEGKAGIDTLGVEALDDKTLQVTLSEPVPYFPDMMIHNSVKPVHQKTIEAFGDKWTDPANIVVNGPYKVSKWQVNDQIVLTRNPAYYDDANTKIDTVTMLAIPSSTTDVARYQAGEVDMTYNEIPTEQFASLKEQLGDELTVSPYLCTYYYEFNNVKPPFDDVKVRRALALALDRDTVVDKVIGQGQTAAYQLTPTATNGGVKNMPEWATWDKEKRLAEAKKLLNEAGYSESNPLTFELLYNTNDLHKKTALAVASLWKQSLGFVDVNLINKEWKTYLDTRRNGNYQIARAGWCGDYNEASTFLNIVKTGNSNNHGKYSNANFDSLMAQTLKPGVTPEQRVDLYNKAEAQLDKDMPLLNVYHYVSPRLVKPYVIGFPMKDALNNWQAKDLSIAKH</sequence>
<dbReference type="SUPFAM" id="SSF53850">
    <property type="entry name" value="Periplasmic binding protein-like II"/>
    <property type="match status" value="1"/>
</dbReference>
<comment type="subcellular location">
    <subcellularLocation>
        <location evidence="1">Cell envelope</location>
    </subcellularLocation>
</comment>
<dbReference type="Pfam" id="PF00496">
    <property type="entry name" value="SBP_bac_5"/>
    <property type="match status" value="1"/>
</dbReference>
<evidence type="ECO:0000256" key="1">
    <source>
        <dbReference type="ARBA" id="ARBA00004196"/>
    </source>
</evidence>
<reference evidence="7 8" key="1">
    <citation type="submission" date="2016-03" db="EMBL/GenBank/DDBJ databases">
        <title>Genome sequencing of Psychrobacter alimentarius PAMC 27889.</title>
        <authorList>
            <person name="Lee J."/>
            <person name="Kim O.-S."/>
        </authorList>
    </citation>
    <scope>NUCLEOTIDE SEQUENCE [LARGE SCALE GENOMIC DNA]</scope>
    <source>
        <strain evidence="7 8">PAMC 27889</strain>
    </source>
</reference>
<accession>A0ABM5ZUC5</accession>
<protein>
    <submittedName>
        <fullName evidence="7">Oligopeptide ABC transporter, periplasmic oligopeptide-binding protein OppA</fullName>
    </submittedName>
</protein>
<evidence type="ECO:0000256" key="3">
    <source>
        <dbReference type="ARBA" id="ARBA00022448"/>
    </source>
</evidence>
<dbReference type="PROSITE" id="PS51257">
    <property type="entry name" value="PROKAR_LIPOPROTEIN"/>
    <property type="match status" value="1"/>
</dbReference>
<dbReference type="CDD" id="cd08504">
    <property type="entry name" value="PBP2_OppA"/>
    <property type="match status" value="1"/>
</dbReference>
<gene>
    <name evidence="7" type="ORF">A3K91_0026</name>
</gene>
<feature type="signal peptide" evidence="5">
    <location>
        <begin position="1"/>
        <end position="32"/>
    </location>
</feature>
<dbReference type="PANTHER" id="PTHR30290">
    <property type="entry name" value="PERIPLASMIC BINDING COMPONENT OF ABC TRANSPORTER"/>
    <property type="match status" value="1"/>
</dbReference>
<evidence type="ECO:0000256" key="2">
    <source>
        <dbReference type="ARBA" id="ARBA00005695"/>
    </source>
</evidence>
<dbReference type="Gene3D" id="3.90.76.10">
    <property type="entry name" value="Dipeptide-binding Protein, Domain 1"/>
    <property type="match status" value="1"/>
</dbReference>
<evidence type="ECO:0000256" key="5">
    <source>
        <dbReference type="SAM" id="SignalP"/>
    </source>
</evidence>